<organism evidence="3 4">
    <name type="scientific">Pacificitalea manganoxidans</name>
    <dbReference type="NCBI Taxonomy" id="1411902"/>
    <lineage>
        <taxon>Bacteria</taxon>
        <taxon>Pseudomonadati</taxon>
        <taxon>Pseudomonadota</taxon>
        <taxon>Alphaproteobacteria</taxon>
        <taxon>Rhodobacterales</taxon>
        <taxon>Paracoccaceae</taxon>
        <taxon>Pacificitalea</taxon>
    </lineage>
</organism>
<sequence>MRRFGQAQDGAVTVEFVILLPLLLYVFMMGFELGLLNVRHLFLHRATDLVARDIQISTKTPPTYDELKQQICDRALFQQDCVDSIRIEMRALPLADWADATRTVACVDREESDSEPTQNYQPGQQNDLMLIRVCRLFKPIFPGSGLGHRLPKNSEEEYGLVVFSGFVSEPVS</sequence>
<dbReference type="InterPro" id="IPR012495">
    <property type="entry name" value="TadE-like_dom"/>
</dbReference>
<proteinExistence type="predicted"/>
<dbReference type="OrthoDB" id="7907064at2"/>
<reference evidence="3 4" key="1">
    <citation type="submission" date="2017-05" db="EMBL/GenBank/DDBJ databases">
        <title>Comparative genomic and metabolic analysis of manganese-oxidizing mechanisms in Celeribater manganoxidans DY25T: its adaption to the environment of polymetallic nodule.</title>
        <authorList>
            <person name="Wang X."/>
        </authorList>
    </citation>
    <scope>NUCLEOTIDE SEQUENCE [LARGE SCALE GENOMIC DNA]</scope>
    <source>
        <strain evidence="3 4">DY25</strain>
    </source>
</reference>
<dbReference type="AlphaFoldDB" id="A0A291M3A6"/>
<feature type="transmembrane region" description="Helical" evidence="1">
    <location>
        <begin position="16"/>
        <end position="36"/>
    </location>
</feature>
<keyword evidence="1" id="KW-0812">Transmembrane</keyword>
<keyword evidence="1" id="KW-1133">Transmembrane helix</keyword>
<feature type="domain" description="TadE-like" evidence="2">
    <location>
        <begin position="10"/>
        <end position="52"/>
    </location>
</feature>
<gene>
    <name evidence="3" type="ORF">CBW24_11075</name>
</gene>
<dbReference type="KEGG" id="cmag:CBW24_11075"/>
<accession>A0A291M3A6</accession>
<dbReference type="EMBL" id="CP021404">
    <property type="protein sequence ID" value="ATI43422.1"/>
    <property type="molecule type" value="Genomic_DNA"/>
</dbReference>
<keyword evidence="1" id="KW-0472">Membrane</keyword>
<keyword evidence="4" id="KW-1185">Reference proteome</keyword>
<dbReference type="Proteomes" id="UP000219050">
    <property type="component" value="Chromosome"/>
</dbReference>
<protein>
    <submittedName>
        <fullName evidence="3">Pilus assembly protein TadE</fullName>
    </submittedName>
</protein>
<evidence type="ECO:0000313" key="4">
    <source>
        <dbReference type="Proteomes" id="UP000219050"/>
    </source>
</evidence>
<evidence type="ECO:0000313" key="3">
    <source>
        <dbReference type="EMBL" id="ATI43422.1"/>
    </source>
</evidence>
<name>A0A291M3A6_9RHOB</name>
<evidence type="ECO:0000259" key="2">
    <source>
        <dbReference type="Pfam" id="PF07811"/>
    </source>
</evidence>
<dbReference type="Pfam" id="PF07811">
    <property type="entry name" value="TadE"/>
    <property type="match status" value="1"/>
</dbReference>
<evidence type="ECO:0000256" key="1">
    <source>
        <dbReference type="SAM" id="Phobius"/>
    </source>
</evidence>